<dbReference type="KEGG" id="vg:18563366"/>
<dbReference type="RefSeq" id="YP_009015453.1">
    <property type="nucleotide sequence ID" value="NC_023719.1"/>
</dbReference>
<keyword evidence="1" id="KW-1133">Transmembrane helix</keyword>
<feature type="transmembrane region" description="Helical" evidence="1">
    <location>
        <begin position="82"/>
        <end position="107"/>
    </location>
</feature>
<accession>G3MBL6</accession>
<sequence length="154" mass="16923">MKKHYEVVGTIAELDLRELITEKENSFDVNKEKLKFIVSAALSTLIFSLVFQDPSLAANGEMIQTASSNFKTPTQLNHILEFVSWIIDLLKYILSGIAGLICTFAGYKWATSLEGNGQEAAKKILKNAFVGGVIVWTGSSIAGFFVDKMNEILG</sequence>
<keyword evidence="1" id="KW-0472">Membrane</keyword>
<organism evidence="2 3">
    <name type="scientific">Bacillus phage G</name>
    <dbReference type="NCBI Taxonomy" id="2884420"/>
    <lineage>
        <taxon>Viruses</taxon>
        <taxon>Duplodnaviria</taxon>
        <taxon>Heunggongvirae</taxon>
        <taxon>Uroviricota</taxon>
        <taxon>Caudoviricetes</taxon>
        <taxon>Donellivirus</taxon>
        <taxon>Donellivirus gee</taxon>
    </lineage>
</organism>
<evidence type="ECO:0000313" key="2">
    <source>
        <dbReference type="EMBL" id="AEO93410.1"/>
    </source>
</evidence>
<evidence type="ECO:0000313" key="3">
    <source>
        <dbReference type="Proteomes" id="UP000009273"/>
    </source>
</evidence>
<dbReference type="InterPro" id="IPR043993">
    <property type="entry name" value="T4SS_pilin"/>
</dbReference>
<feature type="transmembrane region" description="Helical" evidence="1">
    <location>
        <begin position="128"/>
        <end position="146"/>
    </location>
</feature>
<gene>
    <name evidence="2" type="primary">150</name>
    <name evidence="2" type="ORF">G_150</name>
</gene>
<dbReference type="GeneID" id="18563366"/>
<protein>
    <submittedName>
        <fullName evidence="2">Gp150</fullName>
    </submittedName>
</protein>
<dbReference type="EMBL" id="JN638751">
    <property type="protein sequence ID" value="AEO93410.1"/>
    <property type="molecule type" value="Genomic_DNA"/>
</dbReference>
<reference evidence="2 3" key="1">
    <citation type="submission" date="2011-09" db="EMBL/GenBank/DDBJ databases">
        <authorList>
            <person name="Pope W.H."/>
            <person name="Pedulla M.L."/>
            <person name="Ford M.E."/>
            <person name="Peebles C.L."/>
            <person name="Hatfull G.H."/>
            <person name="Hendrix R.W."/>
        </authorList>
    </citation>
    <scope>NUCLEOTIDE SEQUENCE [LARGE SCALE GENOMIC DNA]</scope>
    <source>
        <strain evidence="2">G</strain>
    </source>
</reference>
<proteinExistence type="predicted"/>
<name>G3MBL6_9CAUD</name>
<dbReference type="Proteomes" id="UP000009273">
    <property type="component" value="Segment"/>
</dbReference>
<dbReference type="Pfam" id="PF18895">
    <property type="entry name" value="T4SS_pilin"/>
    <property type="match status" value="1"/>
</dbReference>
<keyword evidence="1" id="KW-0812">Transmembrane</keyword>
<evidence type="ECO:0000256" key="1">
    <source>
        <dbReference type="SAM" id="Phobius"/>
    </source>
</evidence>
<feature type="transmembrane region" description="Helical" evidence="1">
    <location>
        <begin position="34"/>
        <end position="52"/>
    </location>
</feature>
<keyword evidence="3" id="KW-1185">Reference proteome</keyword>